<proteinExistence type="predicted"/>
<name>A0ABR1RNJ7_9PEZI</name>
<reference evidence="1 2" key="1">
    <citation type="submission" date="2023-01" db="EMBL/GenBank/DDBJ databases">
        <title>Analysis of 21 Apiospora genomes using comparative genomics revels a genus with tremendous synthesis potential of carbohydrate active enzymes and secondary metabolites.</title>
        <authorList>
            <person name="Sorensen T."/>
        </authorList>
    </citation>
    <scope>NUCLEOTIDE SEQUENCE [LARGE SCALE GENOMIC DNA]</scope>
    <source>
        <strain evidence="1 2">CBS 33761</strain>
    </source>
</reference>
<gene>
    <name evidence="1" type="ORF">PG993_014699</name>
</gene>
<evidence type="ECO:0000313" key="2">
    <source>
        <dbReference type="Proteomes" id="UP001444661"/>
    </source>
</evidence>
<organism evidence="1 2">
    <name type="scientific">Apiospora rasikravindrae</name>
    <dbReference type="NCBI Taxonomy" id="990691"/>
    <lineage>
        <taxon>Eukaryota</taxon>
        <taxon>Fungi</taxon>
        <taxon>Dikarya</taxon>
        <taxon>Ascomycota</taxon>
        <taxon>Pezizomycotina</taxon>
        <taxon>Sordariomycetes</taxon>
        <taxon>Xylariomycetidae</taxon>
        <taxon>Amphisphaeriales</taxon>
        <taxon>Apiosporaceae</taxon>
        <taxon>Apiospora</taxon>
    </lineage>
</organism>
<protein>
    <submittedName>
        <fullName evidence="1">Uncharacterized protein</fullName>
    </submittedName>
</protein>
<comment type="caution">
    <text evidence="1">The sequence shown here is derived from an EMBL/GenBank/DDBJ whole genome shotgun (WGS) entry which is preliminary data.</text>
</comment>
<dbReference type="Proteomes" id="UP001444661">
    <property type="component" value="Unassembled WGS sequence"/>
</dbReference>
<sequence length="72" mass="7566">MNEVPLQAQLGILRRLTIRPNAGENEMQLATFAPIVVMLAAAAFVQASPIAADGASSLLLAAREPKCQVIPP</sequence>
<evidence type="ECO:0000313" key="1">
    <source>
        <dbReference type="EMBL" id="KAK8016510.1"/>
    </source>
</evidence>
<keyword evidence="2" id="KW-1185">Reference proteome</keyword>
<accession>A0ABR1RNJ7</accession>
<dbReference type="EMBL" id="JAQQWK010000014">
    <property type="protein sequence ID" value="KAK8016510.1"/>
    <property type="molecule type" value="Genomic_DNA"/>
</dbReference>